<name>A0A0E0R6X1_ORYRU</name>
<dbReference type="HOGENOM" id="CLU_615930_0_0_1"/>
<reference evidence="3" key="1">
    <citation type="submission" date="2013-06" db="EMBL/GenBank/DDBJ databases">
        <authorList>
            <person name="Zhao Q."/>
        </authorList>
    </citation>
    <scope>NUCLEOTIDE SEQUENCE</scope>
    <source>
        <strain evidence="3">cv. W1943</strain>
    </source>
</reference>
<organism evidence="2 3">
    <name type="scientific">Oryza rufipogon</name>
    <name type="common">Brownbeard rice</name>
    <name type="synonym">Asian wild rice</name>
    <dbReference type="NCBI Taxonomy" id="4529"/>
    <lineage>
        <taxon>Eukaryota</taxon>
        <taxon>Viridiplantae</taxon>
        <taxon>Streptophyta</taxon>
        <taxon>Embryophyta</taxon>
        <taxon>Tracheophyta</taxon>
        <taxon>Spermatophyta</taxon>
        <taxon>Magnoliopsida</taxon>
        <taxon>Liliopsida</taxon>
        <taxon>Poales</taxon>
        <taxon>Poaceae</taxon>
        <taxon>BOP clade</taxon>
        <taxon>Oryzoideae</taxon>
        <taxon>Oryzeae</taxon>
        <taxon>Oryzinae</taxon>
        <taxon>Oryza</taxon>
    </lineage>
</organism>
<dbReference type="EnsemblPlants" id="ORUFI11G10050.1">
    <property type="protein sequence ID" value="ORUFI11G10050.1"/>
    <property type="gene ID" value="ORUFI11G10050"/>
</dbReference>
<keyword evidence="3" id="KW-1185">Reference proteome</keyword>
<feature type="region of interest" description="Disordered" evidence="1">
    <location>
        <begin position="40"/>
        <end position="60"/>
    </location>
</feature>
<accession>A0A0E0R6X1</accession>
<sequence length="445" mass="47758">MSFKQYGGSNMRFFNIEKPPTPPPPPLRPLLFPVRLRPQPPTPRTGAALTTATTTAGGARRGCARRRRQLATVTTVSTTEAATTRQISRNYLYWGAAPSHPILSPLPDFSVGEEDGQWEDGSAPAVARGARPRGLGRWSATVGLDLVTTDAAGPWAVVLGFQWISVDFRRWCHHRLSSRLPPMANLILVIVVGADRLSTADTLKLGAVIGVVINHRRLSSRLPPMANLSLVIVLAPVVSLPMTSSALSSLPVPIAHSSSTPLLFPVRLRPQPPTPRTGAALTTATTTAGGARRGCARRRRQLATVTTVSTTEAATTATMKEAATTATTKEAVTTATTTILCVLSFTDSLSYLGFHVRSVDKRQISRNYLYWGAAPSHPILSPLPDLSEDGQWEDGSAPAVARVARPRGLGRWSATVGLDLVTTDAAGPWAVVLRFQWISVDLRLV</sequence>
<proteinExistence type="predicted"/>
<dbReference type="STRING" id="4529.A0A0E0R6X1"/>
<dbReference type="AlphaFoldDB" id="A0A0E0R6X1"/>
<dbReference type="Proteomes" id="UP000008022">
    <property type="component" value="Unassembled WGS sequence"/>
</dbReference>
<protein>
    <submittedName>
        <fullName evidence="2">Uncharacterized protein</fullName>
    </submittedName>
</protein>
<feature type="compositionally biased region" description="Low complexity" evidence="1">
    <location>
        <begin position="44"/>
        <end position="58"/>
    </location>
</feature>
<evidence type="ECO:0000313" key="2">
    <source>
        <dbReference type="EnsemblPlants" id="ORUFI11G10050.1"/>
    </source>
</evidence>
<dbReference type="Gramene" id="ORUFI11G10050.1">
    <property type="protein sequence ID" value="ORUFI11G10050.1"/>
    <property type="gene ID" value="ORUFI11G10050"/>
</dbReference>
<reference evidence="2" key="2">
    <citation type="submission" date="2015-06" db="UniProtKB">
        <authorList>
            <consortium name="EnsemblPlants"/>
        </authorList>
    </citation>
    <scope>IDENTIFICATION</scope>
</reference>
<evidence type="ECO:0000313" key="3">
    <source>
        <dbReference type="Proteomes" id="UP000008022"/>
    </source>
</evidence>
<evidence type="ECO:0000256" key="1">
    <source>
        <dbReference type="SAM" id="MobiDB-lite"/>
    </source>
</evidence>